<dbReference type="Pfam" id="PF13700">
    <property type="entry name" value="DUF4158"/>
    <property type="match status" value="1"/>
</dbReference>
<evidence type="ECO:0000256" key="1">
    <source>
        <dbReference type="SAM" id="MobiDB-lite"/>
    </source>
</evidence>
<keyword evidence="4" id="KW-1185">Reference proteome</keyword>
<proteinExistence type="predicted"/>
<gene>
    <name evidence="3" type="ORF">ACFPZI_13175</name>
</gene>
<feature type="region of interest" description="Disordered" evidence="1">
    <location>
        <begin position="164"/>
        <end position="224"/>
    </location>
</feature>
<evidence type="ECO:0000313" key="3">
    <source>
        <dbReference type="EMBL" id="MFC5852751.1"/>
    </source>
</evidence>
<comment type="caution">
    <text evidence="3">The sequence shown here is derived from an EMBL/GenBank/DDBJ whole genome shotgun (WGS) entry which is preliminary data.</text>
</comment>
<dbReference type="InterPro" id="IPR025296">
    <property type="entry name" value="DUF4158"/>
</dbReference>
<organism evidence="3 4">
    <name type="scientific">Streptomyces chlorus</name>
    <dbReference type="NCBI Taxonomy" id="887452"/>
    <lineage>
        <taxon>Bacteria</taxon>
        <taxon>Bacillati</taxon>
        <taxon>Actinomycetota</taxon>
        <taxon>Actinomycetes</taxon>
        <taxon>Kitasatosporales</taxon>
        <taxon>Streptomycetaceae</taxon>
        <taxon>Streptomyces</taxon>
    </lineage>
</organism>
<dbReference type="RefSeq" id="WP_381362946.1">
    <property type="nucleotide sequence ID" value="NZ_JBHSOA010000025.1"/>
</dbReference>
<dbReference type="Proteomes" id="UP001596180">
    <property type="component" value="Unassembled WGS sequence"/>
</dbReference>
<feature type="domain" description="DUF4158" evidence="2">
    <location>
        <begin position="2"/>
        <end position="143"/>
    </location>
</feature>
<accession>A0ABW1DVV3</accession>
<feature type="compositionally biased region" description="Basic residues" evidence="1">
    <location>
        <begin position="174"/>
        <end position="207"/>
    </location>
</feature>
<evidence type="ECO:0000259" key="2">
    <source>
        <dbReference type="Pfam" id="PF13700"/>
    </source>
</evidence>
<reference evidence="4" key="1">
    <citation type="journal article" date="2019" name="Int. J. Syst. Evol. Microbiol.">
        <title>The Global Catalogue of Microorganisms (GCM) 10K type strain sequencing project: providing services to taxonomists for standard genome sequencing and annotation.</title>
        <authorList>
            <consortium name="The Broad Institute Genomics Platform"/>
            <consortium name="The Broad Institute Genome Sequencing Center for Infectious Disease"/>
            <person name="Wu L."/>
            <person name="Ma J."/>
        </authorList>
    </citation>
    <scope>NUCLEOTIDE SEQUENCE [LARGE SCALE GENOMIC DNA]</scope>
    <source>
        <strain evidence="4">JCM 10411</strain>
    </source>
</reference>
<dbReference type="EMBL" id="JBHSOA010000025">
    <property type="protein sequence ID" value="MFC5852751.1"/>
    <property type="molecule type" value="Genomic_DNA"/>
</dbReference>
<evidence type="ECO:0000313" key="4">
    <source>
        <dbReference type="Proteomes" id="UP001596180"/>
    </source>
</evidence>
<name>A0ABW1DVV3_9ACTN</name>
<sequence>MDYFTLSGDEAGWLRNKSGATKLGFAVQLKFLTWRGRFPKTRLELPPDAVEHVAKQAGVAASELGFYDFTDRTAQRHRTELRKLTGWHECSKTDTLKLVSHLVDANWHDERRDEQIRAELFRQMRHDLIEPPTPDQVTAIIRSALHQADERAVAEVAARLAREEDCPPPAGRAGLHRPDRRRHRTRRYCGRGRRQRRRGRRRHRVGTGRHQGPSGQRQPQLATG</sequence>
<protein>
    <submittedName>
        <fullName evidence="3">DUF4158 domain-containing protein</fullName>
    </submittedName>
</protein>
<feature type="compositionally biased region" description="Polar residues" evidence="1">
    <location>
        <begin position="213"/>
        <end position="224"/>
    </location>
</feature>